<dbReference type="AlphaFoldDB" id="A0AAD5E3N8"/>
<organism evidence="25 26">
    <name type="scientific">Umbelopsis ramanniana AG</name>
    <dbReference type="NCBI Taxonomy" id="1314678"/>
    <lineage>
        <taxon>Eukaryota</taxon>
        <taxon>Fungi</taxon>
        <taxon>Fungi incertae sedis</taxon>
        <taxon>Mucoromycota</taxon>
        <taxon>Mucoromycotina</taxon>
        <taxon>Umbelopsidomycetes</taxon>
        <taxon>Umbelopsidales</taxon>
        <taxon>Umbelopsidaceae</taxon>
        <taxon>Umbelopsis</taxon>
    </lineage>
</organism>
<keyword evidence="26" id="KW-1185">Reference proteome</keyword>
<keyword evidence="10" id="KW-0747">Spliceosome</keyword>
<dbReference type="GO" id="GO:0005524">
    <property type="term" value="F:ATP binding"/>
    <property type="evidence" value="ECO:0007669"/>
    <property type="project" value="UniProtKB-UniRule"/>
</dbReference>
<dbReference type="Proteomes" id="UP001206595">
    <property type="component" value="Unassembled WGS sequence"/>
</dbReference>
<dbReference type="GO" id="GO:0004674">
    <property type="term" value="F:protein serine/threonine kinase activity"/>
    <property type="evidence" value="ECO:0007669"/>
    <property type="project" value="UniProtKB-KW"/>
</dbReference>
<keyword evidence="13 22" id="KW-0067">ATP-binding</keyword>
<dbReference type="SUPFAM" id="SSF56112">
    <property type="entry name" value="Protein kinase-like (PK-like)"/>
    <property type="match status" value="1"/>
</dbReference>
<dbReference type="InterPro" id="IPR050494">
    <property type="entry name" value="Ser_Thr_dual-spec_kinase"/>
</dbReference>
<feature type="domain" description="Protein kinase" evidence="24">
    <location>
        <begin position="53"/>
        <end position="369"/>
    </location>
</feature>
<protein>
    <recommendedName>
        <fullName evidence="19">Serine/threonine-protein kinase PRP4 homolog</fullName>
        <ecNumber evidence="3">2.7.11.1</ecNumber>
    </recommendedName>
    <alternativeName>
        <fullName evidence="20">PRP4 pre-mRNA-processing factor 4 homolog</fullName>
    </alternativeName>
</protein>
<dbReference type="SMART" id="SM00220">
    <property type="entry name" value="S_TKc"/>
    <property type="match status" value="1"/>
</dbReference>
<dbReference type="EMBL" id="MU620967">
    <property type="protein sequence ID" value="KAI8575891.1"/>
    <property type="molecule type" value="Genomic_DNA"/>
</dbReference>
<evidence type="ECO:0000256" key="1">
    <source>
        <dbReference type="ARBA" id="ARBA00004123"/>
    </source>
</evidence>
<accession>A0AAD5E3N8</accession>
<dbReference type="InterPro" id="IPR000719">
    <property type="entry name" value="Prot_kinase_dom"/>
</dbReference>
<evidence type="ECO:0000256" key="21">
    <source>
        <dbReference type="ARBA" id="ARBA00046964"/>
    </source>
</evidence>
<evidence type="ECO:0000256" key="13">
    <source>
        <dbReference type="ARBA" id="ARBA00022840"/>
    </source>
</evidence>
<evidence type="ECO:0000256" key="6">
    <source>
        <dbReference type="ARBA" id="ARBA00022527"/>
    </source>
</evidence>
<feature type="binding site" evidence="22">
    <location>
        <position position="83"/>
    </location>
    <ligand>
        <name>ATP</name>
        <dbReference type="ChEBI" id="CHEBI:30616"/>
    </ligand>
</feature>
<dbReference type="RefSeq" id="XP_051440895.1">
    <property type="nucleotide sequence ID" value="XM_051584333.1"/>
</dbReference>
<dbReference type="EC" id="2.7.11.1" evidence="3"/>
<evidence type="ECO:0000313" key="26">
    <source>
        <dbReference type="Proteomes" id="UP001206595"/>
    </source>
</evidence>
<comment type="subunit">
    <text evidence="21">Interacts with CLK1 C-terminus. Associates with the U5 snRNP and NCOR1 deacetylase complexes. Identified in the spliceosome C complex.</text>
</comment>
<dbReference type="PANTHER" id="PTHR24058">
    <property type="entry name" value="DUAL SPECIFICITY PROTEIN KINASE"/>
    <property type="match status" value="1"/>
</dbReference>
<reference evidence="25" key="2">
    <citation type="journal article" date="2022" name="Proc. Natl. Acad. Sci. U.S.A.">
        <title>Diploid-dominant life cycles characterize the early evolution of Fungi.</title>
        <authorList>
            <person name="Amses K.R."/>
            <person name="Simmons D.R."/>
            <person name="Longcore J.E."/>
            <person name="Mondo S.J."/>
            <person name="Seto K."/>
            <person name="Jeronimo G.H."/>
            <person name="Bonds A.E."/>
            <person name="Quandt C.A."/>
            <person name="Davis W.J."/>
            <person name="Chang Y."/>
            <person name="Federici B.A."/>
            <person name="Kuo A."/>
            <person name="LaButti K."/>
            <person name="Pangilinan J."/>
            <person name="Andreopoulos W."/>
            <person name="Tritt A."/>
            <person name="Riley R."/>
            <person name="Hundley H."/>
            <person name="Johnson J."/>
            <person name="Lipzen A."/>
            <person name="Barry K."/>
            <person name="Lang B.F."/>
            <person name="Cuomo C.A."/>
            <person name="Buchler N.E."/>
            <person name="Grigoriev I.V."/>
            <person name="Spatafora J.W."/>
            <person name="Stajich J.E."/>
            <person name="James T.Y."/>
        </authorList>
    </citation>
    <scope>NUCLEOTIDE SEQUENCE</scope>
    <source>
        <strain evidence="25">AG</strain>
    </source>
</reference>
<evidence type="ECO:0000256" key="17">
    <source>
        <dbReference type="ARBA" id="ARBA00023242"/>
    </source>
</evidence>
<keyword evidence="9" id="KW-0808">Transferase</keyword>
<dbReference type="PROSITE" id="PS00108">
    <property type="entry name" value="PROTEIN_KINASE_ST"/>
    <property type="match status" value="1"/>
</dbReference>
<dbReference type="InterPro" id="IPR011009">
    <property type="entry name" value="Kinase-like_dom_sf"/>
</dbReference>
<evidence type="ECO:0000256" key="23">
    <source>
        <dbReference type="RuleBase" id="RU000304"/>
    </source>
</evidence>
<dbReference type="GO" id="GO:0005694">
    <property type="term" value="C:chromosome"/>
    <property type="evidence" value="ECO:0007669"/>
    <property type="project" value="UniProtKB-SubCell"/>
</dbReference>
<comment type="subcellular location">
    <subcellularLocation>
        <location evidence="2">Chromosome</location>
    </subcellularLocation>
    <subcellularLocation>
        <location evidence="1">Nucleus</location>
    </subcellularLocation>
</comment>
<keyword evidence="5" id="KW-1017">Isopeptide bond</keyword>
<evidence type="ECO:0000256" key="12">
    <source>
        <dbReference type="ARBA" id="ARBA00022777"/>
    </source>
</evidence>
<evidence type="ECO:0000256" key="11">
    <source>
        <dbReference type="ARBA" id="ARBA00022741"/>
    </source>
</evidence>
<dbReference type="Gene3D" id="1.10.510.10">
    <property type="entry name" value="Transferase(Phosphotransferase) domain 1"/>
    <property type="match status" value="1"/>
</dbReference>
<evidence type="ECO:0000256" key="9">
    <source>
        <dbReference type="ARBA" id="ARBA00022679"/>
    </source>
</evidence>
<keyword evidence="7" id="KW-0597">Phosphoprotein</keyword>
<sequence>MFAPSDAPLKSKVNPSVAAVPVSAGQNPSLIDNWDDPEGYYSAIVGETLSGRYHVNANLGRGVFSSVVKAKDTQKDNVDVAVKIIRNNETMYKAGLKELNILKKLMDADPEDKKHIIRLHRSFEYRNHLCLVFESLSMNLREVLKRYGKDVGINIKAVRVYAQQLFLALSLLKKCNILHADIKPDNILVTESKNTLKLCDLGSASDADDNDITPYLVSRFYRAPEIILGLPYDSALDVWSVGCTLYELYTGKILFPGRSNNQMLKHIMDVKGRFSAKMLRKGQFTEQHFDDQYNFLSQEVDKVTNKEVTKKMVIVKPVKDLKSRLAPGSKSSVEEIRLISAFIDLLEKALQLNPEKRLTPKEALSHPFITGKLAV</sequence>
<proteinExistence type="inferred from homology"/>
<reference evidence="25" key="1">
    <citation type="submission" date="2021-06" db="EMBL/GenBank/DDBJ databases">
        <authorList>
            <consortium name="DOE Joint Genome Institute"/>
            <person name="Mondo S.J."/>
            <person name="Amses K.R."/>
            <person name="Simmons D.R."/>
            <person name="Longcore J.E."/>
            <person name="Seto K."/>
            <person name="Alves G.H."/>
            <person name="Bonds A.E."/>
            <person name="Quandt C.A."/>
            <person name="Davis W.J."/>
            <person name="Chang Y."/>
            <person name="Letcher P.M."/>
            <person name="Powell M.J."/>
            <person name="Kuo A."/>
            <person name="Labutti K."/>
            <person name="Pangilinan J."/>
            <person name="Andreopoulos W."/>
            <person name="Tritt A."/>
            <person name="Riley R."/>
            <person name="Hundley H."/>
            <person name="Johnson J."/>
            <person name="Lipzen A."/>
            <person name="Barry K."/>
            <person name="Berbee M.L."/>
            <person name="Buchler N.E."/>
            <person name="Grigoriev I.V."/>
            <person name="Spatafora J.W."/>
            <person name="Stajich J.E."/>
            <person name="James T.Y."/>
        </authorList>
    </citation>
    <scope>NUCLEOTIDE SEQUENCE</scope>
    <source>
        <strain evidence="25">AG</strain>
    </source>
</reference>
<evidence type="ECO:0000256" key="15">
    <source>
        <dbReference type="ARBA" id="ARBA00022990"/>
    </source>
</evidence>
<evidence type="ECO:0000256" key="8">
    <source>
        <dbReference type="ARBA" id="ARBA00022664"/>
    </source>
</evidence>
<dbReference type="GO" id="GO:0005681">
    <property type="term" value="C:spliceosomal complex"/>
    <property type="evidence" value="ECO:0007669"/>
    <property type="project" value="UniProtKB-KW"/>
</dbReference>
<keyword evidence="11 22" id="KW-0547">Nucleotide-binding</keyword>
<evidence type="ECO:0000313" key="25">
    <source>
        <dbReference type="EMBL" id="KAI8575891.1"/>
    </source>
</evidence>
<dbReference type="GeneID" id="75909683"/>
<evidence type="ECO:0000256" key="14">
    <source>
        <dbReference type="ARBA" id="ARBA00022843"/>
    </source>
</evidence>
<dbReference type="InterPro" id="IPR008271">
    <property type="entry name" value="Ser/Thr_kinase_AS"/>
</dbReference>
<keyword evidence="4" id="KW-0158">Chromosome</keyword>
<dbReference type="PROSITE" id="PS00107">
    <property type="entry name" value="PROTEIN_KINASE_ATP"/>
    <property type="match status" value="1"/>
</dbReference>
<dbReference type="CDD" id="cd14135">
    <property type="entry name" value="STKc_PRP4"/>
    <property type="match status" value="1"/>
</dbReference>
<evidence type="ECO:0000256" key="7">
    <source>
        <dbReference type="ARBA" id="ARBA00022553"/>
    </source>
</evidence>
<dbReference type="InterPro" id="IPR044092">
    <property type="entry name" value="STKc_PRP4"/>
</dbReference>
<dbReference type="Pfam" id="PF00069">
    <property type="entry name" value="Pkinase"/>
    <property type="match status" value="1"/>
</dbReference>
<dbReference type="PANTHER" id="PTHR24058:SF103">
    <property type="entry name" value="SERINE_THREONINE-PROTEIN KINASE PRP4 HOMOLOG"/>
    <property type="match status" value="1"/>
</dbReference>
<evidence type="ECO:0000256" key="19">
    <source>
        <dbReference type="ARBA" id="ARBA00023637"/>
    </source>
</evidence>
<evidence type="ECO:0000259" key="24">
    <source>
        <dbReference type="PROSITE" id="PS50011"/>
    </source>
</evidence>
<dbReference type="GO" id="GO:0045292">
    <property type="term" value="P:mRNA cis splicing, via spliceosome"/>
    <property type="evidence" value="ECO:0007669"/>
    <property type="project" value="InterPro"/>
</dbReference>
<keyword evidence="16" id="KW-0508">mRNA splicing</keyword>
<dbReference type="Gene3D" id="3.30.200.20">
    <property type="entry name" value="Phosphorylase Kinase, domain 1"/>
    <property type="match status" value="1"/>
</dbReference>
<comment type="similarity">
    <text evidence="18">Belongs to the protein kinase superfamily. CMGC Ser/Thr protein kinase family.</text>
</comment>
<dbReference type="InterPro" id="IPR017441">
    <property type="entry name" value="Protein_kinase_ATP_BS"/>
</dbReference>
<name>A0AAD5E3N8_UMBRA</name>
<gene>
    <name evidence="25" type="ORF">K450DRAFT_180085</name>
</gene>
<evidence type="ECO:0000256" key="16">
    <source>
        <dbReference type="ARBA" id="ARBA00023187"/>
    </source>
</evidence>
<evidence type="ECO:0000256" key="10">
    <source>
        <dbReference type="ARBA" id="ARBA00022728"/>
    </source>
</evidence>
<keyword evidence="12" id="KW-0418">Kinase</keyword>
<keyword evidence="14" id="KW-0832">Ubl conjugation</keyword>
<evidence type="ECO:0000256" key="18">
    <source>
        <dbReference type="ARBA" id="ARBA00023596"/>
    </source>
</evidence>
<evidence type="ECO:0000256" key="20">
    <source>
        <dbReference type="ARBA" id="ARBA00031858"/>
    </source>
</evidence>
<evidence type="ECO:0000256" key="2">
    <source>
        <dbReference type="ARBA" id="ARBA00004286"/>
    </source>
</evidence>
<dbReference type="FunFam" id="1.10.510.10:FF:000078">
    <property type="entry name" value="Serine/threonine-protein kinase PRP4 homolog"/>
    <property type="match status" value="1"/>
</dbReference>
<evidence type="ECO:0000256" key="4">
    <source>
        <dbReference type="ARBA" id="ARBA00022454"/>
    </source>
</evidence>
<evidence type="ECO:0000256" key="22">
    <source>
        <dbReference type="PROSITE-ProRule" id="PRU10141"/>
    </source>
</evidence>
<keyword evidence="6 23" id="KW-0723">Serine/threonine-protein kinase</keyword>
<keyword evidence="17" id="KW-0539">Nucleus</keyword>
<dbReference type="PROSITE" id="PS50011">
    <property type="entry name" value="PROTEIN_KINASE_DOM"/>
    <property type="match status" value="1"/>
</dbReference>
<keyword evidence="15" id="KW-0007">Acetylation</keyword>
<comment type="caution">
    <text evidence="25">The sequence shown here is derived from an EMBL/GenBank/DDBJ whole genome shotgun (WGS) entry which is preliminary data.</text>
</comment>
<evidence type="ECO:0000256" key="5">
    <source>
        <dbReference type="ARBA" id="ARBA00022499"/>
    </source>
</evidence>
<dbReference type="FunFam" id="3.30.200.20:FF:000123">
    <property type="entry name" value="serine/threonine-protein kinase PRP4 homolog"/>
    <property type="match status" value="1"/>
</dbReference>
<evidence type="ECO:0000256" key="3">
    <source>
        <dbReference type="ARBA" id="ARBA00012513"/>
    </source>
</evidence>
<keyword evidence="8" id="KW-0507">mRNA processing</keyword>